<feature type="transmembrane region" description="Helical" evidence="6">
    <location>
        <begin position="54"/>
        <end position="72"/>
    </location>
</feature>
<name>A0ABP9R044_9RHOO</name>
<dbReference type="Gene3D" id="1.20.1250.20">
    <property type="entry name" value="MFS general substrate transporter like domains"/>
    <property type="match status" value="1"/>
</dbReference>
<dbReference type="PANTHER" id="PTHR23501">
    <property type="entry name" value="MAJOR FACILITATOR SUPERFAMILY"/>
    <property type="match status" value="1"/>
</dbReference>
<evidence type="ECO:0000256" key="1">
    <source>
        <dbReference type="ARBA" id="ARBA00004127"/>
    </source>
</evidence>
<organism evidence="7 8">
    <name type="scientific">Viridibacterium curvum</name>
    <dbReference type="NCBI Taxonomy" id="1101404"/>
    <lineage>
        <taxon>Bacteria</taxon>
        <taxon>Pseudomonadati</taxon>
        <taxon>Pseudomonadota</taxon>
        <taxon>Betaproteobacteria</taxon>
        <taxon>Rhodocyclales</taxon>
        <taxon>Rhodocyclaceae</taxon>
        <taxon>Viridibacterium</taxon>
    </lineage>
</organism>
<evidence type="ECO:0000256" key="5">
    <source>
        <dbReference type="ARBA" id="ARBA00023136"/>
    </source>
</evidence>
<sequence>MMTPLLVMITVGSIVNGRLLSRLARPERLVAWGQMGLLTGCLMLIFVDAHSRQVWMLMAFAVCGFALGFQLPNLTLQIQAVVERRDVGVASALIQTMRMLGSMLGTSGAAVIINSRYASQVEPATATLGAEVQHLLDTPQVLVRVADQTQLQTLASAGQFDPGALLETARRGLIEGVHLGFAACIVLLCFAIWMAWRLPHFDAHRRDA</sequence>
<keyword evidence="5 6" id="KW-0472">Membrane</keyword>
<evidence type="ECO:0000256" key="2">
    <source>
        <dbReference type="ARBA" id="ARBA00022448"/>
    </source>
</evidence>
<gene>
    <name evidence="7" type="ORF">GCM10025770_31940</name>
</gene>
<accession>A0ABP9R044</accession>
<evidence type="ECO:0000256" key="6">
    <source>
        <dbReference type="SAM" id="Phobius"/>
    </source>
</evidence>
<dbReference type="Pfam" id="PF07690">
    <property type="entry name" value="MFS_1"/>
    <property type="match status" value="1"/>
</dbReference>
<proteinExistence type="predicted"/>
<dbReference type="SUPFAM" id="SSF103473">
    <property type="entry name" value="MFS general substrate transporter"/>
    <property type="match status" value="1"/>
</dbReference>
<dbReference type="InterPro" id="IPR011701">
    <property type="entry name" value="MFS"/>
</dbReference>
<keyword evidence="3 6" id="KW-0812">Transmembrane</keyword>
<evidence type="ECO:0000313" key="8">
    <source>
        <dbReference type="Proteomes" id="UP001500547"/>
    </source>
</evidence>
<keyword evidence="8" id="KW-1185">Reference proteome</keyword>
<keyword evidence="4 6" id="KW-1133">Transmembrane helix</keyword>
<dbReference type="Proteomes" id="UP001500547">
    <property type="component" value="Unassembled WGS sequence"/>
</dbReference>
<dbReference type="EMBL" id="BAABLD010000015">
    <property type="protein sequence ID" value="GAA5169853.1"/>
    <property type="molecule type" value="Genomic_DNA"/>
</dbReference>
<keyword evidence="2" id="KW-0813">Transport</keyword>
<feature type="transmembrane region" description="Helical" evidence="6">
    <location>
        <begin position="176"/>
        <end position="196"/>
    </location>
</feature>
<comment type="subcellular location">
    <subcellularLocation>
        <location evidence="1">Endomembrane system</location>
        <topology evidence="1">Multi-pass membrane protein</topology>
    </subcellularLocation>
</comment>
<comment type="caution">
    <text evidence="7">The sequence shown here is derived from an EMBL/GenBank/DDBJ whole genome shotgun (WGS) entry which is preliminary data.</text>
</comment>
<evidence type="ECO:0000313" key="7">
    <source>
        <dbReference type="EMBL" id="GAA5169853.1"/>
    </source>
</evidence>
<protein>
    <recommendedName>
        <fullName evidence="9">MFS transporter</fullName>
    </recommendedName>
</protein>
<dbReference type="PANTHER" id="PTHR23501:SF191">
    <property type="entry name" value="VACUOLAR BASIC AMINO ACID TRANSPORTER 4"/>
    <property type="match status" value="1"/>
</dbReference>
<feature type="transmembrane region" description="Helical" evidence="6">
    <location>
        <begin position="30"/>
        <end position="47"/>
    </location>
</feature>
<evidence type="ECO:0008006" key="9">
    <source>
        <dbReference type="Google" id="ProtNLM"/>
    </source>
</evidence>
<evidence type="ECO:0000256" key="3">
    <source>
        <dbReference type="ARBA" id="ARBA00022692"/>
    </source>
</evidence>
<reference evidence="8" key="1">
    <citation type="journal article" date="2019" name="Int. J. Syst. Evol. Microbiol.">
        <title>The Global Catalogue of Microorganisms (GCM) 10K type strain sequencing project: providing services to taxonomists for standard genome sequencing and annotation.</title>
        <authorList>
            <consortium name="The Broad Institute Genomics Platform"/>
            <consortium name="The Broad Institute Genome Sequencing Center for Infectious Disease"/>
            <person name="Wu L."/>
            <person name="Ma J."/>
        </authorList>
    </citation>
    <scope>NUCLEOTIDE SEQUENCE [LARGE SCALE GENOMIC DNA]</scope>
    <source>
        <strain evidence="8">JCM 18715</strain>
    </source>
</reference>
<evidence type="ECO:0000256" key="4">
    <source>
        <dbReference type="ARBA" id="ARBA00022989"/>
    </source>
</evidence>
<dbReference type="InterPro" id="IPR036259">
    <property type="entry name" value="MFS_trans_sf"/>
</dbReference>